<proteinExistence type="predicted"/>
<dbReference type="PANTHER" id="PTHR46481:SF10">
    <property type="entry name" value="ZINC FINGER BED DOMAIN-CONTAINING PROTEIN 39"/>
    <property type="match status" value="1"/>
</dbReference>
<keyword evidence="5" id="KW-0539">Nucleus</keyword>
<dbReference type="GO" id="GO:0008270">
    <property type="term" value="F:zinc ion binding"/>
    <property type="evidence" value="ECO:0007669"/>
    <property type="project" value="UniProtKB-KW"/>
</dbReference>
<keyword evidence="4" id="KW-0862">Zinc</keyword>
<keyword evidence="3" id="KW-0863">Zinc-finger</keyword>
<reference evidence="6 7" key="1">
    <citation type="submission" date="2024-01" db="EMBL/GenBank/DDBJ databases">
        <title>The complete chloroplast genome sequence of Lithospermum erythrorhizon: insights into the phylogenetic relationship among Boraginaceae species and the maternal lineages of purple gromwells.</title>
        <authorList>
            <person name="Okada T."/>
            <person name="Watanabe K."/>
        </authorList>
    </citation>
    <scope>NUCLEOTIDE SEQUENCE [LARGE SCALE GENOMIC DNA]</scope>
</reference>
<sequence length="197" mass="21884">MDQDIFYNDIETVGGIEVGELLDINNSQTNRSTTAGQSTRALDDPETVTNTYGKVDRLKTSTVHKEIDIVVLPDGIKNGNVNGVEVIILMSRLSVGITGEASTPSIATWQYNHAKVKELAALMVLCTHLELVVQDGLDIVKSVVDKVRNGIRYLLNSKARCTAFKKIVNELQLESRMQILDTKTRWNSTWLMLSTAY</sequence>
<organism evidence="6 7">
    <name type="scientific">Lithospermum erythrorhizon</name>
    <name type="common">Purple gromwell</name>
    <name type="synonym">Lithospermum officinale var. erythrorhizon</name>
    <dbReference type="NCBI Taxonomy" id="34254"/>
    <lineage>
        <taxon>Eukaryota</taxon>
        <taxon>Viridiplantae</taxon>
        <taxon>Streptophyta</taxon>
        <taxon>Embryophyta</taxon>
        <taxon>Tracheophyta</taxon>
        <taxon>Spermatophyta</taxon>
        <taxon>Magnoliopsida</taxon>
        <taxon>eudicotyledons</taxon>
        <taxon>Gunneridae</taxon>
        <taxon>Pentapetalae</taxon>
        <taxon>asterids</taxon>
        <taxon>lamiids</taxon>
        <taxon>Boraginales</taxon>
        <taxon>Boraginaceae</taxon>
        <taxon>Boraginoideae</taxon>
        <taxon>Lithospermeae</taxon>
        <taxon>Lithospermum</taxon>
    </lineage>
</organism>
<protein>
    <submittedName>
        <fullName evidence="6">Uncharacterized protein</fullName>
    </submittedName>
</protein>
<dbReference type="EMBL" id="BAABME010019362">
    <property type="protein sequence ID" value="GAA0156940.1"/>
    <property type="molecule type" value="Genomic_DNA"/>
</dbReference>
<evidence type="ECO:0000256" key="2">
    <source>
        <dbReference type="ARBA" id="ARBA00022723"/>
    </source>
</evidence>
<evidence type="ECO:0000313" key="7">
    <source>
        <dbReference type="Proteomes" id="UP001454036"/>
    </source>
</evidence>
<dbReference type="Proteomes" id="UP001454036">
    <property type="component" value="Unassembled WGS sequence"/>
</dbReference>
<gene>
    <name evidence="6" type="ORF">LIER_38372</name>
</gene>
<dbReference type="InterPro" id="IPR052035">
    <property type="entry name" value="ZnF_BED_domain_contain"/>
</dbReference>
<evidence type="ECO:0000256" key="4">
    <source>
        <dbReference type="ARBA" id="ARBA00022833"/>
    </source>
</evidence>
<dbReference type="AlphaFoldDB" id="A0AAV3PZ62"/>
<dbReference type="GO" id="GO:0005634">
    <property type="term" value="C:nucleus"/>
    <property type="evidence" value="ECO:0007669"/>
    <property type="project" value="UniProtKB-SubCell"/>
</dbReference>
<keyword evidence="2" id="KW-0479">Metal-binding</keyword>
<evidence type="ECO:0000313" key="6">
    <source>
        <dbReference type="EMBL" id="GAA0156940.1"/>
    </source>
</evidence>
<comment type="subcellular location">
    <subcellularLocation>
        <location evidence="1">Nucleus</location>
    </subcellularLocation>
</comment>
<dbReference type="InterPro" id="IPR012337">
    <property type="entry name" value="RNaseH-like_sf"/>
</dbReference>
<dbReference type="SUPFAM" id="SSF53098">
    <property type="entry name" value="Ribonuclease H-like"/>
    <property type="match status" value="1"/>
</dbReference>
<keyword evidence="7" id="KW-1185">Reference proteome</keyword>
<name>A0AAV3PZ62_LITER</name>
<evidence type="ECO:0000256" key="3">
    <source>
        <dbReference type="ARBA" id="ARBA00022771"/>
    </source>
</evidence>
<dbReference type="PANTHER" id="PTHR46481">
    <property type="entry name" value="ZINC FINGER BED DOMAIN-CONTAINING PROTEIN 4"/>
    <property type="match status" value="1"/>
</dbReference>
<comment type="caution">
    <text evidence="6">The sequence shown here is derived from an EMBL/GenBank/DDBJ whole genome shotgun (WGS) entry which is preliminary data.</text>
</comment>
<evidence type="ECO:0000256" key="5">
    <source>
        <dbReference type="ARBA" id="ARBA00023242"/>
    </source>
</evidence>
<accession>A0AAV3PZ62</accession>
<evidence type="ECO:0000256" key="1">
    <source>
        <dbReference type="ARBA" id="ARBA00004123"/>
    </source>
</evidence>